<dbReference type="SMART" id="SM01374">
    <property type="entry name" value="Ribosomal_L14"/>
    <property type="match status" value="1"/>
</dbReference>
<dbReference type="Proteomes" id="UP001255856">
    <property type="component" value="Unassembled WGS sequence"/>
</dbReference>
<evidence type="ECO:0000256" key="2">
    <source>
        <dbReference type="ARBA" id="ARBA00022980"/>
    </source>
</evidence>
<dbReference type="Gene3D" id="2.40.150.20">
    <property type="entry name" value="Ribosomal protein L14"/>
    <property type="match status" value="1"/>
</dbReference>
<dbReference type="Pfam" id="PF00238">
    <property type="entry name" value="Ribosomal_L14"/>
    <property type="match status" value="1"/>
</dbReference>
<dbReference type="EMBL" id="JASFZW010000005">
    <property type="protein sequence ID" value="KAK2078082.1"/>
    <property type="molecule type" value="Genomic_DNA"/>
</dbReference>
<name>A0AAD9IKW7_PROWI</name>
<evidence type="ECO:0008006" key="7">
    <source>
        <dbReference type="Google" id="ProtNLM"/>
    </source>
</evidence>
<evidence type="ECO:0000256" key="4">
    <source>
        <dbReference type="RuleBase" id="RU003949"/>
    </source>
</evidence>
<comment type="caution">
    <text evidence="5">The sequence shown here is derived from an EMBL/GenBank/DDBJ whole genome shotgun (WGS) entry which is preliminary data.</text>
</comment>
<evidence type="ECO:0000256" key="1">
    <source>
        <dbReference type="ARBA" id="ARBA00010745"/>
    </source>
</evidence>
<accession>A0AAD9IKW7</accession>
<dbReference type="AlphaFoldDB" id="A0AAD9IKW7"/>
<sequence>MIIDGTRLVVTDNSGAKEVECIKHKGRYASIGDIITCAVKKGTRTGKVTPGQVVKAVVVETKKELRRADGSAVKFDRNACVIVNPKGLPVGTRVLGFVTHELRARQMLKIVSLAARVF</sequence>
<organism evidence="5 6">
    <name type="scientific">Prototheca wickerhamii</name>
    <dbReference type="NCBI Taxonomy" id="3111"/>
    <lineage>
        <taxon>Eukaryota</taxon>
        <taxon>Viridiplantae</taxon>
        <taxon>Chlorophyta</taxon>
        <taxon>core chlorophytes</taxon>
        <taxon>Trebouxiophyceae</taxon>
        <taxon>Chlorellales</taxon>
        <taxon>Chlorellaceae</taxon>
        <taxon>Prototheca</taxon>
    </lineage>
</organism>
<dbReference type="HAMAP" id="MF_01367">
    <property type="entry name" value="Ribosomal_uL14"/>
    <property type="match status" value="1"/>
</dbReference>
<dbReference type="CDD" id="cd00337">
    <property type="entry name" value="Ribosomal_uL14"/>
    <property type="match status" value="1"/>
</dbReference>
<keyword evidence="2 4" id="KW-0689">Ribosomal protein</keyword>
<dbReference type="NCBIfam" id="TIGR01067">
    <property type="entry name" value="rplN_bact"/>
    <property type="match status" value="1"/>
</dbReference>
<keyword evidence="3 4" id="KW-0687">Ribonucleoprotein</keyword>
<dbReference type="SUPFAM" id="SSF50193">
    <property type="entry name" value="Ribosomal protein L14"/>
    <property type="match status" value="1"/>
</dbReference>
<gene>
    <name evidence="5" type="ORF">QBZ16_003950</name>
</gene>
<protein>
    <recommendedName>
        <fullName evidence="7">50S ribosomal protein L14</fullName>
    </recommendedName>
</protein>
<proteinExistence type="inferred from homology"/>
<reference evidence="5" key="1">
    <citation type="submission" date="2021-01" db="EMBL/GenBank/DDBJ databases">
        <authorList>
            <person name="Eckstrom K.M.E."/>
        </authorList>
    </citation>
    <scope>NUCLEOTIDE SEQUENCE</scope>
    <source>
        <strain evidence="5">UVCC 0001</strain>
    </source>
</reference>
<dbReference type="PROSITE" id="PS00049">
    <property type="entry name" value="RIBOSOMAL_L14"/>
    <property type="match status" value="1"/>
</dbReference>
<dbReference type="InterPro" id="IPR005745">
    <property type="entry name" value="Ribosomal_uL14_bac-type"/>
</dbReference>
<dbReference type="GO" id="GO:0006412">
    <property type="term" value="P:translation"/>
    <property type="evidence" value="ECO:0007669"/>
    <property type="project" value="InterPro"/>
</dbReference>
<dbReference type="InterPro" id="IPR019972">
    <property type="entry name" value="Ribosomal_uL14_CS"/>
</dbReference>
<dbReference type="GO" id="GO:0003735">
    <property type="term" value="F:structural constituent of ribosome"/>
    <property type="evidence" value="ECO:0007669"/>
    <property type="project" value="InterPro"/>
</dbReference>
<evidence type="ECO:0000256" key="3">
    <source>
        <dbReference type="ARBA" id="ARBA00023274"/>
    </source>
</evidence>
<dbReference type="GO" id="GO:0022625">
    <property type="term" value="C:cytosolic large ribosomal subunit"/>
    <property type="evidence" value="ECO:0007669"/>
    <property type="project" value="TreeGrafter"/>
</dbReference>
<evidence type="ECO:0000313" key="6">
    <source>
        <dbReference type="Proteomes" id="UP001255856"/>
    </source>
</evidence>
<keyword evidence="6" id="KW-1185">Reference proteome</keyword>
<dbReference type="PANTHER" id="PTHR11761">
    <property type="entry name" value="50S/60S RIBOSOMAL PROTEIN L14/L23"/>
    <property type="match status" value="1"/>
</dbReference>
<dbReference type="GO" id="GO:0070180">
    <property type="term" value="F:large ribosomal subunit rRNA binding"/>
    <property type="evidence" value="ECO:0007669"/>
    <property type="project" value="TreeGrafter"/>
</dbReference>
<dbReference type="InterPro" id="IPR000218">
    <property type="entry name" value="Ribosomal_uL14"/>
</dbReference>
<dbReference type="InterPro" id="IPR036853">
    <property type="entry name" value="Ribosomal_uL14_sf"/>
</dbReference>
<evidence type="ECO:0000313" key="5">
    <source>
        <dbReference type="EMBL" id="KAK2078082.1"/>
    </source>
</evidence>
<comment type="similarity">
    <text evidence="1 4">Belongs to the universal ribosomal protein uL14 family.</text>
</comment>
<dbReference type="PANTHER" id="PTHR11761:SF3">
    <property type="entry name" value="LARGE RIBOSOMAL SUBUNIT PROTEIN UL14M"/>
    <property type="match status" value="1"/>
</dbReference>